<comment type="caution">
    <text evidence="4">The sequence shown here is derived from an EMBL/GenBank/DDBJ whole genome shotgun (WGS) entry which is preliminary data.</text>
</comment>
<reference evidence="4" key="1">
    <citation type="journal article" date="2023" name="IMA Fungus">
        <title>Comparative genomic study of the Penicillium genus elucidates a diverse pangenome and 15 lateral gene transfer events.</title>
        <authorList>
            <person name="Petersen C."/>
            <person name="Sorensen T."/>
            <person name="Nielsen M.R."/>
            <person name="Sondergaard T.E."/>
            <person name="Sorensen J.L."/>
            <person name="Fitzpatrick D.A."/>
            <person name="Frisvad J.C."/>
            <person name="Nielsen K.L."/>
        </authorList>
    </citation>
    <scope>NUCLEOTIDE SEQUENCE</scope>
    <source>
        <strain evidence="4">IBT 15450</strain>
    </source>
</reference>
<dbReference type="InterPro" id="IPR002110">
    <property type="entry name" value="Ankyrin_rpt"/>
</dbReference>
<dbReference type="PANTHER" id="PTHR24171">
    <property type="entry name" value="ANKYRIN REPEAT DOMAIN-CONTAINING PROTEIN 39-RELATED"/>
    <property type="match status" value="1"/>
</dbReference>
<dbReference type="SUPFAM" id="SSF48403">
    <property type="entry name" value="Ankyrin repeat"/>
    <property type="match status" value="1"/>
</dbReference>
<dbReference type="PROSITE" id="PS50088">
    <property type="entry name" value="ANK_REPEAT"/>
    <property type="match status" value="3"/>
</dbReference>
<feature type="repeat" description="ANK" evidence="3">
    <location>
        <begin position="144"/>
        <end position="176"/>
    </location>
</feature>
<gene>
    <name evidence="4" type="ORF">N7460_005627</name>
</gene>
<sequence length="276" mass="29687">MTQRAAILPESVRLMPDEIKHFFNVAGSVIRPPDMFSQWLDTSHGLIVSNGGDLQGKLAAKLYISTCCMDAQNSAGLSATKQISKSVDGGEIADVQGALGESGRQRLPPESSNLTLQAAAYGGNEKMVLELLDRGADVNAGAENSGNVLQAASHRSRRRAVQILLERGADVHVEGRTYRNALYAASFLGHDKVVQVLEDKGAYVNSFGGVEENCTEGQYGTALQAASFRDHDRAVQMLLNKGADMNLPRKHGNTLCLASRAGHDRVVQMLVERGAR</sequence>
<dbReference type="Proteomes" id="UP001219568">
    <property type="component" value="Unassembled WGS sequence"/>
</dbReference>
<reference evidence="4" key="2">
    <citation type="submission" date="2023-01" db="EMBL/GenBank/DDBJ databases">
        <authorList>
            <person name="Petersen C."/>
        </authorList>
    </citation>
    <scope>NUCLEOTIDE SEQUENCE</scope>
    <source>
        <strain evidence="4">IBT 15450</strain>
    </source>
</reference>
<dbReference type="SMART" id="SM00248">
    <property type="entry name" value="ANK"/>
    <property type="match status" value="4"/>
</dbReference>
<name>A0AAD6IE67_PENCN</name>
<keyword evidence="1" id="KW-0677">Repeat</keyword>
<dbReference type="Pfam" id="PF12796">
    <property type="entry name" value="Ank_2"/>
    <property type="match status" value="2"/>
</dbReference>
<keyword evidence="5" id="KW-1185">Reference proteome</keyword>
<evidence type="ECO:0000256" key="2">
    <source>
        <dbReference type="ARBA" id="ARBA00023043"/>
    </source>
</evidence>
<feature type="repeat" description="ANK" evidence="3">
    <location>
        <begin position="218"/>
        <end position="250"/>
    </location>
</feature>
<protein>
    <submittedName>
        <fullName evidence="4">Uncharacterized protein</fullName>
    </submittedName>
</protein>
<dbReference type="EMBL" id="JAQJZL010000004">
    <property type="protein sequence ID" value="KAJ6044272.1"/>
    <property type="molecule type" value="Genomic_DNA"/>
</dbReference>
<dbReference type="Gene3D" id="1.25.40.20">
    <property type="entry name" value="Ankyrin repeat-containing domain"/>
    <property type="match status" value="2"/>
</dbReference>
<feature type="repeat" description="ANK" evidence="3">
    <location>
        <begin position="111"/>
        <end position="143"/>
    </location>
</feature>
<dbReference type="AlphaFoldDB" id="A0AAD6IE67"/>
<organism evidence="4 5">
    <name type="scientific">Penicillium canescens</name>
    <dbReference type="NCBI Taxonomy" id="5083"/>
    <lineage>
        <taxon>Eukaryota</taxon>
        <taxon>Fungi</taxon>
        <taxon>Dikarya</taxon>
        <taxon>Ascomycota</taxon>
        <taxon>Pezizomycotina</taxon>
        <taxon>Eurotiomycetes</taxon>
        <taxon>Eurotiomycetidae</taxon>
        <taxon>Eurotiales</taxon>
        <taxon>Aspergillaceae</taxon>
        <taxon>Penicillium</taxon>
    </lineage>
</organism>
<proteinExistence type="predicted"/>
<dbReference type="PROSITE" id="PS50297">
    <property type="entry name" value="ANK_REP_REGION"/>
    <property type="match status" value="1"/>
</dbReference>
<dbReference type="InterPro" id="IPR036770">
    <property type="entry name" value="Ankyrin_rpt-contain_sf"/>
</dbReference>
<evidence type="ECO:0000256" key="1">
    <source>
        <dbReference type="ARBA" id="ARBA00022737"/>
    </source>
</evidence>
<evidence type="ECO:0000256" key="3">
    <source>
        <dbReference type="PROSITE-ProRule" id="PRU00023"/>
    </source>
</evidence>
<evidence type="ECO:0000313" key="5">
    <source>
        <dbReference type="Proteomes" id="UP001219568"/>
    </source>
</evidence>
<accession>A0AAD6IE67</accession>
<evidence type="ECO:0000313" key="4">
    <source>
        <dbReference type="EMBL" id="KAJ6044272.1"/>
    </source>
</evidence>
<keyword evidence="2 3" id="KW-0040">ANK repeat</keyword>